<evidence type="ECO:0000259" key="13">
    <source>
        <dbReference type="Pfam" id="PF02875"/>
    </source>
</evidence>
<keyword evidence="2 10" id="KW-0436">Ligase</keyword>
<evidence type="ECO:0000256" key="2">
    <source>
        <dbReference type="ARBA" id="ARBA00022598"/>
    </source>
</evidence>
<evidence type="ECO:0000256" key="7">
    <source>
        <dbReference type="ARBA" id="ARBA00022984"/>
    </source>
</evidence>
<reference evidence="15" key="2">
    <citation type="submission" date="2022-06" db="EMBL/GenBank/DDBJ databases">
        <title>Thermospira aquatica gen. nov., sp. nov.</title>
        <authorList>
            <person name="Ben Ali Gam Z."/>
            <person name="Labat M."/>
        </authorList>
    </citation>
    <scope>NUCLEOTIDE SEQUENCE</scope>
    <source>
        <strain evidence="15">F1F22</strain>
    </source>
</reference>
<dbReference type="GO" id="GO:0051301">
    <property type="term" value="P:cell division"/>
    <property type="evidence" value="ECO:0007669"/>
    <property type="project" value="UniProtKB-KW"/>
</dbReference>
<evidence type="ECO:0000256" key="3">
    <source>
        <dbReference type="ARBA" id="ARBA00022618"/>
    </source>
</evidence>
<dbReference type="PANTHER" id="PTHR43024:SF1">
    <property type="entry name" value="UDP-N-ACETYLMURAMOYL-TRIPEPTIDE--D-ALANYL-D-ALANINE LIGASE"/>
    <property type="match status" value="1"/>
</dbReference>
<keyword evidence="3 10" id="KW-0132">Cell division</keyword>
<evidence type="ECO:0000256" key="5">
    <source>
        <dbReference type="ARBA" id="ARBA00022840"/>
    </source>
</evidence>
<dbReference type="GO" id="GO:0005737">
    <property type="term" value="C:cytoplasm"/>
    <property type="evidence" value="ECO:0007669"/>
    <property type="project" value="UniProtKB-SubCell"/>
</dbReference>
<dbReference type="HAMAP" id="MF_02019">
    <property type="entry name" value="MurF"/>
    <property type="match status" value="1"/>
</dbReference>
<evidence type="ECO:0000313" key="15">
    <source>
        <dbReference type="EMBL" id="URA10035.1"/>
    </source>
</evidence>
<evidence type="ECO:0000259" key="12">
    <source>
        <dbReference type="Pfam" id="PF01225"/>
    </source>
</evidence>
<dbReference type="Gene3D" id="3.40.1190.10">
    <property type="entry name" value="Mur-like, catalytic domain"/>
    <property type="match status" value="1"/>
</dbReference>
<keyword evidence="9 10" id="KW-0961">Cell wall biogenesis/degradation</keyword>
<dbReference type="InterPro" id="IPR036565">
    <property type="entry name" value="Mur-like_cat_sf"/>
</dbReference>
<keyword evidence="5 10" id="KW-0067">ATP-binding</keyword>
<feature type="domain" description="Mur ligase N-terminal catalytic" evidence="12">
    <location>
        <begin position="32"/>
        <end position="108"/>
    </location>
</feature>
<organism evidence="15 16">
    <name type="scientific">Thermospira aquatica</name>
    <dbReference type="NCBI Taxonomy" id="2828656"/>
    <lineage>
        <taxon>Bacteria</taxon>
        <taxon>Pseudomonadati</taxon>
        <taxon>Spirochaetota</taxon>
        <taxon>Spirochaetia</taxon>
        <taxon>Brevinematales</taxon>
        <taxon>Thermospiraceae</taxon>
        <taxon>Thermospira</taxon>
    </lineage>
</organism>
<dbReference type="EMBL" id="CP073355">
    <property type="protein sequence ID" value="URA10035.1"/>
    <property type="molecule type" value="Genomic_DNA"/>
</dbReference>
<comment type="similarity">
    <text evidence="10">Belongs to the MurCDEF family. MurF subfamily.</text>
</comment>
<feature type="binding site" evidence="10">
    <location>
        <begin position="120"/>
        <end position="126"/>
    </location>
    <ligand>
        <name>ATP</name>
        <dbReference type="ChEBI" id="CHEBI:30616"/>
    </ligand>
</feature>
<keyword evidence="8 10" id="KW-0131">Cell cycle</keyword>
<feature type="domain" description="Mur ligase C-terminal" evidence="13">
    <location>
        <begin position="319"/>
        <end position="440"/>
    </location>
</feature>
<evidence type="ECO:0000256" key="11">
    <source>
        <dbReference type="RuleBase" id="RU004136"/>
    </source>
</evidence>
<evidence type="ECO:0000256" key="1">
    <source>
        <dbReference type="ARBA" id="ARBA00022490"/>
    </source>
</evidence>
<dbReference type="Gene3D" id="3.40.1390.10">
    <property type="entry name" value="MurE/MurF, N-terminal domain"/>
    <property type="match status" value="1"/>
</dbReference>
<dbReference type="InterPro" id="IPR036615">
    <property type="entry name" value="Mur_ligase_C_dom_sf"/>
</dbReference>
<dbReference type="KEGG" id="taqu:KDW03_11215"/>
<comment type="pathway">
    <text evidence="10 11">Cell wall biogenesis; peptidoglycan biosynthesis.</text>
</comment>
<dbReference type="Pfam" id="PF01225">
    <property type="entry name" value="Mur_ligase"/>
    <property type="match status" value="1"/>
</dbReference>
<evidence type="ECO:0000256" key="10">
    <source>
        <dbReference type="HAMAP-Rule" id="MF_02019"/>
    </source>
</evidence>
<dbReference type="Gene3D" id="3.90.190.20">
    <property type="entry name" value="Mur ligase, C-terminal domain"/>
    <property type="match status" value="1"/>
</dbReference>
<keyword evidence="6 10" id="KW-0133">Cell shape</keyword>
<comment type="catalytic activity">
    <reaction evidence="10 11">
        <text>D-alanyl-D-alanine + UDP-N-acetyl-alpha-D-muramoyl-L-alanyl-gamma-D-glutamyl-meso-2,6-diaminopimelate + ATP = UDP-N-acetyl-alpha-D-muramoyl-L-alanyl-gamma-D-glutamyl-meso-2,6-diaminopimeloyl-D-alanyl-D-alanine + ADP + phosphate + H(+)</text>
        <dbReference type="Rhea" id="RHEA:28374"/>
        <dbReference type="ChEBI" id="CHEBI:15378"/>
        <dbReference type="ChEBI" id="CHEBI:30616"/>
        <dbReference type="ChEBI" id="CHEBI:43474"/>
        <dbReference type="ChEBI" id="CHEBI:57822"/>
        <dbReference type="ChEBI" id="CHEBI:61386"/>
        <dbReference type="ChEBI" id="CHEBI:83905"/>
        <dbReference type="ChEBI" id="CHEBI:456216"/>
        <dbReference type="EC" id="6.3.2.10"/>
    </reaction>
</comment>
<comment type="subcellular location">
    <subcellularLocation>
        <location evidence="10 11">Cytoplasm</location>
    </subcellularLocation>
</comment>
<dbReference type="GO" id="GO:0071555">
    <property type="term" value="P:cell wall organization"/>
    <property type="evidence" value="ECO:0007669"/>
    <property type="project" value="UniProtKB-KW"/>
</dbReference>
<evidence type="ECO:0000256" key="6">
    <source>
        <dbReference type="ARBA" id="ARBA00022960"/>
    </source>
</evidence>
<dbReference type="Proteomes" id="UP001056539">
    <property type="component" value="Chromosome"/>
</dbReference>
<dbReference type="SUPFAM" id="SSF53244">
    <property type="entry name" value="MurD-like peptide ligases, peptide-binding domain"/>
    <property type="match status" value="1"/>
</dbReference>
<keyword evidence="16" id="KW-1185">Reference proteome</keyword>
<dbReference type="InterPro" id="IPR035911">
    <property type="entry name" value="MurE/MurF_N"/>
</dbReference>
<dbReference type="InterPro" id="IPR013221">
    <property type="entry name" value="Mur_ligase_cen"/>
</dbReference>
<dbReference type="SUPFAM" id="SSF53623">
    <property type="entry name" value="MurD-like peptide ligases, catalytic domain"/>
    <property type="match status" value="1"/>
</dbReference>
<dbReference type="InterPro" id="IPR005863">
    <property type="entry name" value="UDP-N-AcMur_synth"/>
</dbReference>
<dbReference type="InterPro" id="IPR004101">
    <property type="entry name" value="Mur_ligase_C"/>
</dbReference>
<proteinExistence type="inferred from homology"/>
<evidence type="ECO:0000256" key="8">
    <source>
        <dbReference type="ARBA" id="ARBA00023306"/>
    </source>
</evidence>
<dbReference type="InterPro" id="IPR051046">
    <property type="entry name" value="MurCDEF_CellWall_CoF430Synth"/>
</dbReference>
<dbReference type="InterPro" id="IPR000713">
    <property type="entry name" value="Mur_ligase_N"/>
</dbReference>
<dbReference type="PANTHER" id="PTHR43024">
    <property type="entry name" value="UDP-N-ACETYLMURAMOYL-TRIPEPTIDE--D-ALANYL-D-ALANINE LIGASE"/>
    <property type="match status" value="1"/>
</dbReference>
<keyword evidence="7 10" id="KW-0573">Peptidoglycan synthesis</keyword>
<name>A0AAX3BCY7_9SPIR</name>
<evidence type="ECO:0000256" key="9">
    <source>
        <dbReference type="ARBA" id="ARBA00023316"/>
    </source>
</evidence>
<dbReference type="Pfam" id="PF02875">
    <property type="entry name" value="Mur_ligase_C"/>
    <property type="match status" value="1"/>
</dbReference>
<dbReference type="RefSeq" id="WP_271435166.1">
    <property type="nucleotide sequence ID" value="NZ_CP073355.1"/>
</dbReference>
<dbReference type="SUPFAM" id="SSF63418">
    <property type="entry name" value="MurE/MurF N-terminal domain"/>
    <property type="match status" value="1"/>
</dbReference>
<dbReference type="GO" id="GO:0008360">
    <property type="term" value="P:regulation of cell shape"/>
    <property type="evidence" value="ECO:0007669"/>
    <property type="project" value="UniProtKB-KW"/>
</dbReference>
<evidence type="ECO:0000313" key="16">
    <source>
        <dbReference type="Proteomes" id="UP001056539"/>
    </source>
</evidence>
<evidence type="ECO:0000256" key="4">
    <source>
        <dbReference type="ARBA" id="ARBA00022741"/>
    </source>
</evidence>
<sequence>MFSLVWLKEVLTLNNFAQCIENLEEKPLGVTAFSIDSRTIQPSECFVALPGERFDGHDFIPDCVRLGVKVFIIERTYYKKHKKALLPGIFFVVKKSREALGVLAREYRKYLFSKVIAVTGSSGKTTTRELIAYLLSLKYQVHSTKKNLNNDIGLPLTVLEAKEGAHFMVLEMGMNHPGEIGYLSSIMHPYASVITNVGYAHIGNLGSLYNIARAKGEIFRGMVPKYGVAFLNRNDEFYSYHKKLSPVEVVDVIPEEVTIMENRGLEGYLLYYQGMSFRFRLPGRHNITNLAIALKVAEYFGVDIMQALHAIEDFQPVSGRSEIIKTAQWTIINDAYNANPSSMRAALFMLKDLPGRRVAILGDMLELGKLSRSLHEMIGETIVTNQVADLVILHGEESRYAFEKLKSNQMLAFWFPSKQELVRSIRSLLQPGDTILVKASHGMKMEEVVEELRRG</sequence>
<keyword evidence="1 10" id="KW-0963">Cytoplasm</keyword>
<dbReference type="EC" id="6.3.2.10" evidence="10 11"/>
<dbReference type="AlphaFoldDB" id="A0AAX3BCY7"/>
<dbReference type="GO" id="GO:0005524">
    <property type="term" value="F:ATP binding"/>
    <property type="evidence" value="ECO:0007669"/>
    <property type="project" value="UniProtKB-UniRule"/>
</dbReference>
<protein>
    <recommendedName>
        <fullName evidence="10 11">UDP-N-acetylmuramoyl-tripeptide--D-alanyl-D-alanine ligase</fullName>
        <ecNumber evidence="10 11">6.3.2.10</ecNumber>
    </recommendedName>
    <alternativeName>
        <fullName evidence="10">D-alanyl-D-alanine-adding enzyme</fullName>
    </alternativeName>
</protein>
<dbReference type="GO" id="GO:0047480">
    <property type="term" value="F:UDP-N-acetylmuramoyl-tripeptide-D-alanyl-D-alanine ligase activity"/>
    <property type="evidence" value="ECO:0007669"/>
    <property type="project" value="UniProtKB-UniRule"/>
</dbReference>
<gene>
    <name evidence="10 15" type="primary">murF</name>
    <name evidence="15" type="ORF">KDW03_11215</name>
</gene>
<feature type="domain" description="Mur ligase central" evidence="14">
    <location>
        <begin position="118"/>
        <end position="296"/>
    </location>
</feature>
<dbReference type="GO" id="GO:0009252">
    <property type="term" value="P:peptidoglycan biosynthetic process"/>
    <property type="evidence" value="ECO:0007669"/>
    <property type="project" value="UniProtKB-UniRule"/>
</dbReference>
<accession>A0AAX3BCY7</accession>
<keyword evidence="4 10" id="KW-0547">Nucleotide-binding</keyword>
<dbReference type="Pfam" id="PF08245">
    <property type="entry name" value="Mur_ligase_M"/>
    <property type="match status" value="1"/>
</dbReference>
<reference evidence="15" key="1">
    <citation type="submission" date="2021-04" db="EMBL/GenBank/DDBJ databases">
        <authorList>
            <person name="Postec A."/>
        </authorList>
    </citation>
    <scope>NUCLEOTIDE SEQUENCE</scope>
    <source>
        <strain evidence="15">F1F22</strain>
    </source>
</reference>
<evidence type="ECO:0000259" key="14">
    <source>
        <dbReference type="Pfam" id="PF08245"/>
    </source>
</evidence>
<comment type="function">
    <text evidence="10 11">Involved in cell wall formation. Catalyzes the final step in the synthesis of UDP-N-acetylmuramoyl-pentapeptide, the precursor of murein.</text>
</comment>
<dbReference type="NCBIfam" id="TIGR01143">
    <property type="entry name" value="murF"/>
    <property type="match status" value="1"/>
</dbReference>